<organism evidence="1 2">
    <name type="scientific">Polyangium sorediatum</name>
    <dbReference type="NCBI Taxonomy" id="889274"/>
    <lineage>
        <taxon>Bacteria</taxon>
        <taxon>Pseudomonadati</taxon>
        <taxon>Myxococcota</taxon>
        <taxon>Polyangia</taxon>
        <taxon>Polyangiales</taxon>
        <taxon>Polyangiaceae</taxon>
        <taxon>Polyangium</taxon>
    </lineage>
</organism>
<reference evidence="1 2" key="1">
    <citation type="submission" date="2023-04" db="EMBL/GenBank/DDBJ databases">
        <title>The genome sequence of Polyangium sorediatum DSM14670.</title>
        <authorList>
            <person name="Zhang X."/>
        </authorList>
    </citation>
    <scope>NUCLEOTIDE SEQUENCE [LARGE SCALE GENOMIC DNA]</scope>
    <source>
        <strain evidence="1 2">DSM 14670</strain>
    </source>
</reference>
<dbReference type="RefSeq" id="WP_284720998.1">
    <property type="nucleotide sequence ID" value="NZ_JARZHI010000028.1"/>
</dbReference>
<proteinExistence type="predicted"/>
<gene>
    <name evidence="1" type="ORF">QHF89_27445</name>
</gene>
<evidence type="ECO:0000313" key="2">
    <source>
        <dbReference type="Proteomes" id="UP001160301"/>
    </source>
</evidence>
<dbReference type="EMBL" id="JARZHI010000028">
    <property type="protein sequence ID" value="MDI1433262.1"/>
    <property type="molecule type" value="Genomic_DNA"/>
</dbReference>
<protein>
    <submittedName>
        <fullName evidence="1">Uncharacterized protein</fullName>
    </submittedName>
</protein>
<accession>A0ABT6NYP1</accession>
<evidence type="ECO:0000313" key="1">
    <source>
        <dbReference type="EMBL" id="MDI1433262.1"/>
    </source>
</evidence>
<sequence length="54" mass="5873">MFACTAATFDGSPHVTRARLLRGVVHLRPEGSYQRLFGIDRPTGARIEGTGDLT</sequence>
<comment type="caution">
    <text evidence="1">The sequence shown here is derived from an EMBL/GenBank/DDBJ whole genome shotgun (WGS) entry which is preliminary data.</text>
</comment>
<dbReference type="Proteomes" id="UP001160301">
    <property type="component" value="Unassembled WGS sequence"/>
</dbReference>
<keyword evidence="2" id="KW-1185">Reference proteome</keyword>
<name>A0ABT6NYP1_9BACT</name>